<proteinExistence type="predicted"/>
<name>A0ABV1I1G0_9FIRM</name>
<sequence length="231" mass="25046">MKTYKVGVIRVLTTEDETVLNCHGKLLERYYPMFQVTSRCISEQFEGVHDEETERQSIPKVVALAEEIYREGFDAVIVSCAGDPGVEEARKLLPIPVVGAGESVATLSLFFGERPAVLGILDAAPKAYRRLFGDKIVSCEKGQGIQSTLDLMTEEGFAKTVEKGREQKAAGADVIALSCTGMSTIGIAPSLEEALGIPVMDPVLCEGLMTLFALRRAEAAELMKGEIHHAK</sequence>
<organism evidence="1 2">
    <name type="scientific">Hominiventricola aquisgranensis</name>
    <dbReference type="NCBI Taxonomy" id="3133164"/>
    <lineage>
        <taxon>Bacteria</taxon>
        <taxon>Bacillati</taxon>
        <taxon>Bacillota</taxon>
        <taxon>Clostridia</taxon>
        <taxon>Lachnospirales</taxon>
        <taxon>Lachnospiraceae</taxon>
        <taxon>Hominiventricola</taxon>
    </lineage>
</organism>
<protein>
    <submittedName>
        <fullName evidence="1">Aspartate/glutamate racemase family protein</fullName>
    </submittedName>
</protein>
<evidence type="ECO:0000313" key="2">
    <source>
        <dbReference type="Proteomes" id="UP001470288"/>
    </source>
</evidence>
<reference evidence="1 2" key="1">
    <citation type="submission" date="2024-03" db="EMBL/GenBank/DDBJ databases">
        <title>Human intestinal bacterial collection.</title>
        <authorList>
            <person name="Pauvert C."/>
            <person name="Hitch T.C.A."/>
            <person name="Clavel T."/>
        </authorList>
    </citation>
    <scope>NUCLEOTIDE SEQUENCE [LARGE SCALE GENOMIC DNA]</scope>
    <source>
        <strain evidence="1 2">CLA-AA-H78B</strain>
    </source>
</reference>
<dbReference type="Gene3D" id="3.40.50.1860">
    <property type="match status" value="2"/>
</dbReference>
<dbReference type="InterPro" id="IPR015942">
    <property type="entry name" value="Asp/Glu/hydantoin_racemase"/>
</dbReference>
<dbReference type="Pfam" id="PF01177">
    <property type="entry name" value="Asp_Glu_race"/>
    <property type="match status" value="1"/>
</dbReference>
<dbReference type="EMBL" id="JBBMFC010000009">
    <property type="protein sequence ID" value="MEQ2578474.1"/>
    <property type="molecule type" value="Genomic_DNA"/>
</dbReference>
<evidence type="ECO:0000313" key="1">
    <source>
        <dbReference type="EMBL" id="MEQ2578474.1"/>
    </source>
</evidence>
<comment type="caution">
    <text evidence="1">The sequence shown here is derived from an EMBL/GenBank/DDBJ whole genome shotgun (WGS) entry which is preliminary data.</text>
</comment>
<dbReference type="Proteomes" id="UP001470288">
    <property type="component" value="Unassembled WGS sequence"/>
</dbReference>
<keyword evidence="2" id="KW-1185">Reference proteome</keyword>
<dbReference type="RefSeq" id="WP_349144185.1">
    <property type="nucleotide sequence ID" value="NZ_JBBMFC010000009.1"/>
</dbReference>
<dbReference type="InterPro" id="IPR001920">
    <property type="entry name" value="Asp/Glu_race"/>
</dbReference>
<accession>A0ABV1I1G0</accession>
<gene>
    <name evidence="1" type="ORF">WMO62_06395</name>
</gene>